<dbReference type="InterPro" id="IPR006949">
    <property type="entry name" value="Barrel_Baseplate_J-like"/>
</dbReference>
<reference evidence="5 6" key="1">
    <citation type="submission" date="2019-04" db="EMBL/GenBank/DDBJ databases">
        <authorList>
            <person name="Li M."/>
            <person name="Gao C."/>
        </authorList>
    </citation>
    <scope>NUCLEOTIDE SEQUENCE [LARGE SCALE GENOMIC DNA]</scope>
    <source>
        <strain evidence="5 6">BGMRC 2031</strain>
    </source>
</reference>
<evidence type="ECO:0000313" key="6">
    <source>
        <dbReference type="Proteomes" id="UP000305202"/>
    </source>
</evidence>
<accession>A0ABY2SG21</accession>
<comment type="caution">
    <text evidence="5">The sequence shown here is derived from an EMBL/GenBank/DDBJ whole genome shotgun (WGS) entry which is preliminary data.</text>
</comment>
<comment type="similarity">
    <text evidence="1">Belongs to the Mu gp47/PBSX XkdT family.</text>
</comment>
<gene>
    <name evidence="5" type="ORF">FCN80_23625</name>
</gene>
<feature type="domain" description="Baseplate J-like C-terminal" evidence="4">
    <location>
        <begin position="314"/>
        <end position="380"/>
    </location>
</feature>
<feature type="domain" description="Baseplate protein J-like barrel" evidence="2">
    <location>
        <begin position="92"/>
        <end position="182"/>
    </location>
</feature>
<evidence type="ECO:0000256" key="1">
    <source>
        <dbReference type="ARBA" id="ARBA00038087"/>
    </source>
</evidence>
<dbReference type="RefSeq" id="WP_136992776.1">
    <property type="nucleotide sequence ID" value="NZ_SZPQ01000058.1"/>
</dbReference>
<feature type="domain" description="Baseplate J-like central" evidence="3">
    <location>
        <begin position="203"/>
        <end position="296"/>
    </location>
</feature>
<protein>
    <submittedName>
        <fullName evidence="5">Baseplate J/gp47 family protein</fullName>
    </submittedName>
</protein>
<proteinExistence type="inferred from homology"/>
<evidence type="ECO:0000259" key="2">
    <source>
        <dbReference type="Pfam" id="PF04865"/>
    </source>
</evidence>
<dbReference type="Pfam" id="PF26079">
    <property type="entry name" value="Baseplate_J_C"/>
    <property type="match status" value="1"/>
</dbReference>
<sequence length="381" mass="39311">MPFNRPTLTELRSRNQAFIQSELKNIGALLRFSNLGILGDADAGLAYLHYGYLDWIAKQGVPFTATDENMAAWAALKNVTRKPATAATCPAVTLTGTSEATLSAGVVLNRSDGYQYTLDAGITIGTDGIASGSITAVLPDPTEDTTGGGEAGNAPINTILTLDAAASGIDSQATAAAAITGGADIEREDAFRSRMLLAYQNTPQGGNDDDYESWALTVSGVTRAWTAPRLMGAGTVGVYIMLDSDSTSNDGGFPTGTDGISSLDSWGAVKATGDQGRVADYIYPLQPVTAVVYVCSPIKTLVNFSISGLSSAGSDITSAIAAAIDNVFFEYGVPGGTIYLSDILAAIADISGTEGFILTAPVANIVMPTGGMPVRGTVTYL</sequence>
<dbReference type="InterPro" id="IPR058530">
    <property type="entry name" value="Baseplate_J-like_C"/>
</dbReference>
<evidence type="ECO:0000259" key="3">
    <source>
        <dbReference type="Pfam" id="PF26078"/>
    </source>
</evidence>
<name>A0ABY2SG21_9HYPH</name>
<dbReference type="PANTHER" id="PTHR37829">
    <property type="entry name" value="PHAGE-LIKE ELEMENT PBSX PROTEIN XKDT"/>
    <property type="match status" value="1"/>
</dbReference>
<dbReference type="InterPro" id="IPR052399">
    <property type="entry name" value="Phage_Baseplate_Assmbl_Protein"/>
</dbReference>
<dbReference type="Proteomes" id="UP000305202">
    <property type="component" value="Unassembled WGS sequence"/>
</dbReference>
<dbReference type="Pfam" id="PF26078">
    <property type="entry name" value="Baseplate_J_M"/>
    <property type="match status" value="1"/>
</dbReference>
<dbReference type="InterPro" id="IPR058531">
    <property type="entry name" value="Baseplate_J_M"/>
</dbReference>
<dbReference type="EMBL" id="SZPQ01000058">
    <property type="protein sequence ID" value="TKI02903.1"/>
    <property type="molecule type" value="Genomic_DNA"/>
</dbReference>
<dbReference type="Pfam" id="PF04865">
    <property type="entry name" value="Baseplate_J"/>
    <property type="match status" value="1"/>
</dbReference>
<keyword evidence="6" id="KW-1185">Reference proteome</keyword>
<evidence type="ECO:0000313" key="5">
    <source>
        <dbReference type="EMBL" id="TKI02903.1"/>
    </source>
</evidence>
<evidence type="ECO:0000259" key="4">
    <source>
        <dbReference type="Pfam" id="PF26079"/>
    </source>
</evidence>
<dbReference type="PANTHER" id="PTHR37829:SF3">
    <property type="entry name" value="PROTEIN JAYE-RELATED"/>
    <property type="match status" value="1"/>
</dbReference>
<organism evidence="5 6">
    <name type="scientific">Martelella alba</name>
    <dbReference type="NCBI Taxonomy" id="2590451"/>
    <lineage>
        <taxon>Bacteria</taxon>
        <taxon>Pseudomonadati</taxon>
        <taxon>Pseudomonadota</taxon>
        <taxon>Alphaproteobacteria</taxon>
        <taxon>Hyphomicrobiales</taxon>
        <taxon>Aurantimonadaceae</taxon>
        <taxon>Martelella</taxon>
    </lineage>
</organism>